<dbReference type="SUPFAM" id="SSF56003">
    <property type="entry name" value="Molybdenum cofactor-binding domain"/>
    <property type="match status" value="2"/>
</dbReference>
<dbReference type="GO" id="GO:0016491">
    <property type="term" value="F:oxidoreductase activity"/>
    <property type="evidence" value="ECO:0007669"/>
    <property type="project" value="InterPro"/>
</dbReference>
<dbReference type="InterPro" id="IPR046867">
    <property type="entry name" value="AldOxase/xan_DH_MoCoBD2"/>
</dbReference>
<evidence type="ECO:0000313" key="3">
    <source>
        <dbReference type="EMBL" id="ARU94391.1"/>
    </source>
</evidence>
<dbReference type="Pfam" id="PF02738">
    <property type="entry name" value="MoCoBD_1"/>
    <property type="match status" value="1"/>
</dbReference>
<reference evidence="5 6" key="1">
    <citation type="submission" date="2016-05" db="EMBL/GenBank/DDBJ databases">
        <title>Complete genome sequence of two 2,5-diketo-D-glunonic acid producing strain Tatumella citrea.</title>
        <authorList>
            <person name="Duan C."/>
            <person name="Yang J."/>
            <person name="Yang S."/>
        </authorList>
    </citation>
    <scope>NUCLEOTIDE SEQUENCE [LARGE SCALE GENOMIC DNA]</scope>
    <source>
        <strain evidence="4 5">ATCC 39140</strain>
        <strain evidence="3 6">DSM 13699</strain>
    </source>
</reference>
<keyword evidence="5" id="KW-1185">Reference proteome</keyword>
<organism evidence="3 6">
    <name type="scientific">Tatumella citrea</name>
    <name type="common">Pantoea citrea</name>
    <dbReference type="NCBI Taxonomy" id="53336"/>
    <lineage>
        <taxon>Bacteria</taxon>
        <taxon>Pseudomonadati</taxon>
        <taxon>Pseudomonadota</taxon>
        <taxon>Gammaproteobacteria</taxon>
        <taxon>Enterobacterales</taxon>
        <taxon>Erwiniaceae</taxon>
        <taxon>Tatumella</taxon>
    </lineage>
</organism>
<dbReference type="Proteomes" id="UP000195814">
    <property type="component" value="Chromosome"/>
</dbReference>
<evidence type="ECO:0000313" key="6">
    <source>
        <dbReference type="Proteomes" id="UP000195814"/>
    </source>
</evidence>
<feature type="domain" description="Aldehyde oxidase/xanthine dehydrogenase a/b hammerhead" evidence="2">
    <location>
        <begin position="221"/>
        <end position="299"/>
    </location>
</feature>
<dbReference type="PROSITE" id="PS51318">
    <property type="entry name" value="TAT"/>
    <property type="match status" value="1"/>
</dbReference>
<dbReference type="Pfam" id="PF20256">
    <property type="entry name" value="MoCoBD_2"/>
    <property type="match status" value="2"/>
</dbReference>
<evidence type="ECO:0000259" key="2">
    <source>
        <dbReference type="SMART" id="SM01008"/>
    </source>
</evidence>
<evidence type="ECO:0000313" key="5">
    <source>
        <dbReference type="Proteomes" id="UP000195729"/>
    </source>
</evidence>
<dbReference type="InterPro" id="IPR000674">
    <property type="entry name" value="Ald_Oxase/Xan_DH_a/b"/>
</dbReference>
<dbReference type="PANTHER" id="PTHR47495:SF2">
    <property type="entry name" value="ALDEHYDE DEHYDROGENASE"/>
    <property type="match status" value="1"/>
</dbReference>
<dbReference type="RefSeq" id="WP_087488753.1">
    <property type="nucleotide sequence ID" value="NZ_CP015579.1"/>
</dbReference>
<dbReference type="InterPro" id="IPR037165">
    <property type="entry name" value="AldOxase/xan_DH_Mopterin-bd_sf"/>
</dbReference>
<dbReference type="InterPro" id="IPR052516">
    <property type="entry name" value="N-heterocyclic_Hydroxylase"/>
</dbReference>
<feature type="compositionally biased region" description="Polar residues" evidence="1">
    <location>
        <begin position="735"/>
        <end position="744"/>
    </location>
</feature>
<dbReference type="InterPro" id="IPR012368">
    <property type="entry name" value="OxRdtase_Mopterin-bd_su_IorB"/>
</dbReference>
<evidence type="ECO:0000313" key="4">
    <source>
        <dbReference type="EMBL" id="ARU98430.1"/>
    </source>
</evidence>
<dbReference type="KEGG" id="tci:A7K98_11790"/>
<dbReference type="InterPro" id="IPR036856">
    <property type="entry name" value="Ald_Oxase/Xan_DH_a/b_sf"/>
</dbReference>
<evidence type="ECO:0000256" key="1">
    <source>
        <dbReference type="SAM" id="MobiDB-lite"/>
    </source>
</evidence>
<dbReference type="PIRSF" id="PIRSF036389">
    <property type="entry name" value="IOR_B"/>
    <property type="match status" value="1"/>
</dbReference>
<dbReference type="InterPro" id="IPR006311">
    <property type="entry name" value="TAT_signal"/>
</dbReference>
<accession>A0A1Y0LL84</accession>
<protein>
    <submittedName>
        <fullName evidence="3">Aldehyde oxidase</fullName>
    </submittedName>
</protein>
<dbReference type="InterPro" id="IPR008274">
    <property type="entry name" value="AldOxase/xan_DH_MoCoBD1"/>
</dbReference>
<gene>
    <name evidence="3" type="ORF">A7K98_11790</name>
    <name evidence="4" type="ORF">A7K99_11785</name>
</gene>
<dbReference type="Proteomes" id="UP000195729">
    <property type="component" value="Chromosome"/>
</dbReference>
<dbReference type="Gene3D" id="3.30.365.10">
    <property type="entry name" value="Aldehyde oxidase/xanthine dehydrogenase, molybdopterin binding domain"/>
    <property type="match status" value="4"/>
</dbReference>
<proteinExistence type="predicted"/>
<dbReference type="AlphaFoldDB" id="A0A1Y0LL84"/>
<feature type="region of interest" description="Disordered" evidence="1">
    <location>
        <begin position="725"/>
        <end position="744"/>
    </location>
</feature>
<dbReference type="OrthoDB" id="9767994at2"/>
<sequence>MDIPDIQFSRRRFMAGAGALLIGAWLPAKAKMAAMTLTGEMPASDAMTGQFKANAFVQIGTDDIVTVLSKHTEVGQGVYTGMATLVAEELDADWSRVRVIAAPVDTNVYKNMKLGVQGTGGSSAVANAYEQMRQMGAIARMMLVSAAAREWQVPVREITVQRGIISHTGSGRSGSFGQFATLASTMPAPALENVHLKDAASFTLIGKLRTTPRLDSPAKTNGSAYFSQDIHEKDMLTVTIKKPSYFGAKLESFDASEALKVPGVVTVKATDTGVAVYARSSWAAIRGREKLQTVWDESAAEKRSTDELFAEFRSKAQSTGAVAAQTGNPDEAFNGADKVIEAEYTFPWIAHAPMEPLAAYLYWDGESVHAKYGCQIQTLDQNQFCEYFKLPAEKVHIETILAGGSFGRRIDLGNKVLGPDLAADLSGVAKAIGPGQGVKLISTREDDLTGGWYRPMILHRFRAAIKDNHIVAWTNTVAGQSFLVNSAFAGMLKDGVDGTMVEGAKDTPYTFENFRCDAHIVTSKIPVTSLRSVGSTHTGHAVESFIDQLLQETGQDPVEGRLALMKEAPREAGVLRAVAKAANWQGPEAADGRMRGVGVAKAFDTRVAQIAEVSIGPGGIPKVHKVWCAVDCGIAVNPDVIKAQIEGGIGYGLSIALYGNISMKEGRIEQSNFNSYRPLRINEMPEIEVVIVPSTEAPSGVGELGVPTIAPAVGNALARLGRPRSSLSLPFHRPGSSSTQQSEA</sequence>
<dbReference type="PANTHER" id="PTHR47495">
    <property type="entry name" value="ALDEHYDE DEHYDROGENASE"/>
    <property type="match status" value="1"/>
</dbReference>
<dbReference type="EMBL" id="CP015579">
    <property type="protein sequence ID" value="ARU94391.1"/>
    <property type="molecule type" value="Genomic_DNA"/>
</dbReference>
<dbReference type="SMART" id="SM01008">
    <property type="entry name" value="Ald_Xan_dh_C"/>
    <property type="match status" value="1"/>
</dbReference>
<dbReference type="SUPFAM" id="SSF54665">
    <property type="entry name" value="CO dehydrogenase molybdoprotein N-domain-like"/>
    <property type="match status" value="1"/>
</dbReference>
<dbReference type="EMBL" id="CP015581">
    <property type="protein sequence ID" value="ARU98430.1"/>
    <property type="molecule type" value="Genomic_DNA"/>
</dbReference>
<name>A0A1Y0LL84_TATCI</name>